<feature type="transmembrane region" description="Helical" evidence="2">
    <location>
        <begin position="420"/>
        <end position="443"/>
    </location>
</feature>
<name>A0A8H7ZD62_9ASCO</name>
<evidence type="ECO:0000313" key="4">
    <source>
        <dbReference type="EMBL" id="KAG5418359.1"/>
    </source>
</evidence>
<dbReference type="RefSeq" id="XP_067547475.1">
    <property type="nucleotide sequence ID" value="XM_067692899.1"/>
</dbReference>
<protein>
    <recommendedName>
        <fullName evidence="6">Intimal thickness related receptor IRP domain-containing protein</fullName>
    </recommendedName>
</protein>
<dbReference type="EMBL" id="JAEOAQ010000005">
    <property type="protein sequence ID" value="KAG5418359.1"/>
    <property type="molecule type" value="Genomic_DNA"/>
</dbReference>
<feature type="transmembrane region" description="Helical" evidence="2">
    <location>
        <begin position="199"/>
        <end position="221"/>
    </location>
</feature>
<evidence type="ECO:0000313" key="5">
    <source>
        <dbReference type="Proteomes" id="UP000669133"/>
    </source>
</evidence>
<evidence type="ECO:0000256" key="2">
    <source>
        <dbReference type="SAM" id="Phobius"/>
    </source>
</evidence>
<comment type="caution">
    <text evidence="4">The sequence shown here is derived from an EMBL/GenBank/DDBJ whole genome shotgun (WGS) entry which is preliminary data.</text>
</comment>
<feature type="region of interest" description="Disordered" evidence="1">
    <location>
        <begin position="500"/>
        <end position="546"/>
    </location>
</feature>
<dbReference type="GeneID" id="93652516"/>
<reference evidence="4 5" key="1">
    <citation type="submission" date="2020-12" db="EMBL/GenBank/DDBJ databases">
        <title>Effect of drift, selection, and recombination on the evolution of hybrid genomes in Candida yeast pathogens.</title>
        <authorList>
            <person name="Mixao V."/>
            <person name="Ksiezopolska E."/>
            <person name="Saus E."/>
            <person name="Boekhout T."/>
            <person name="Gacser A."/>
            <person name="Gabaldon T."/>
        </authorList>
    </citation>
    <scope>NUCLEOTIDE SEQUENCE [LARGE SCALE GENOMIC DNA]</scope>
    <source>
        <strain evidence="4 5">BP57</strain>
    </source>
</reference>
<keyword evidence="2" id="KW-0812">Transmembrane</keyword>
<feature type="transmembrane region" description="Helical" evidence="2">
    <location>
        <begin position="242"/>
        <end position="262"/>
    </location>
</feature>
<proteinExistence type="predicted"/>
<evidence type="ECO:0000256" key="3">
    <source>
        <dbReference type="SAM" id="SignalP"/>
    </source>
</evidence>
<feature type="signal peptide" evidence="3">
    <location>
        <begin position="1"/>
        <end position="23"/>
    </location>
</feature>
<evidence type="ECO:0008006" key="6">
    <source>
        <dbReference type="Google" id="ProtNLM"/>
    </source>
</evidence>
<keyword evidence="2" id="KW-0472">Membrane</keyword>
<dbReference type="AlphaFoldDB" id="A0A8H7ZD62"/>
<keyword evidence="3" id="KW-0732">Signal</keyword>
<dbReference type="Proteomes" id="UP000669133">
    <property type="component" value="Unassembled WGS sequence"/>
</dbReference>
<feature type="chain" id="PRO_5034712412" description="Intimal thickness related receptor IRP domain-containing protein" evidence="3">
    <location>
        <begin position="24"/>
        <end position="546"/>
    </location>
</feature>
<organism evidence="4 5">
    <name type="scientific">Candida metapsilosis</name>
    <dbReference type="NCBI Taxonomy" id="273372"/>
    <lineage>
        <taxon>Eukaryota</taxon>
        <taxon>Fungi</taxon>
        <taxon>Dikarya</taxon>
        <taxon>Ascomycota</taxon>
        <taxon>Saccharomycotina</taxon>
        <taxon>Pichiomycetes</taxon>
        <taxon>Debaryomycetaceae</taxon>
        <taxon>Candida/Lodderomyces clade</taxon>
        <taxon>Candida</taxon>
    </lineage>
</organism>
<gene>
    <name evidence="4" type="ORF">I9W82_003887</name>
</gene>
<sequence>MRSFQLLIYALLTQFFQLGGALAKPISTVKPTTPYRKLFFNYQSNGACLLVNDTAHTYFELEFDLARDNETVPVMIFNYRDLINFRNVPNFNDFLNHSYLNEQVADDGEGKSMLLVDDVKKKVFYNLQMLEIGKPLPKSVWHDVITNETTYVRYDVDEPGTYCVYMPFFTYDGGLIYPTNYKAYLSVEEFMPASIYHDIAASLNIAIMFGSTLVVLSYLYPAIKAKKFEKLPPVVKQLTQSLVVYAVFSAMHLALRLIYLFMPNDFIYSFSEDYFGYFANVLLNKWQKLIISQVYFGLGYVNMPKKTWTFLRIMTRLFEAAFILNLAAVFILDKCLDIPQPLMSIMVNDHQYSIYKKSILVNDYYSNIVLNQSSDLMKYVFKYGSQTQLICGLLMQVLRLVCGCHLLWKVRKWPRLMRPMLITVMVHLIAWTLFGKQAAYLAFVHMRFSGFFDVGELLTNAGQLIETYELKWMVLSLVEVFMIWIIWSTKTPFDFSVVAGEKEEKEDKEDKKDKKDKKEKEKKEKKDVKKEEKKKKEGKKDNKGKK</sequence>
<evidence type="ECO:0000256" key="1">
    <source>
        <dbReference type="SAM" id="MobiDB-lite"/>
    </source>
</evidence>
<feature type="transmembrane region" description="Helical" evidence="2">
    <location>
        <begin position="313"/>
        <end position="332"/>
    </location>
</feature>
<keyword evidence="5" id="KW-1185">Reference proteome</keyword>
<feature type="transmembrane region" description="Helical" evidence="2">
    <location>
        <begin position="387"/>
        <end position="408"/>
    </location>
</feature>
<dbReference type="OrthoDB" id="4020022at2759"/>
<keyword evidence="2" id="KW-1133">Transmembrane helix</keyword>
<accession>A0A8H7ZD62</accession>